<dbReference type="Gene3D" id="3.30.300.20">
    <property type="match status" value="2"/>
</dbReference>
<dbReference type="SUPFAM" id="SSF50249">
    <property type="entry name" value="Nucleic acid-binding proteins"/>
    <property type="match status" value="1"/>
</dbReference>
<evidence type="ECO:0000313" key="12">
    <source>
        <dbReference type="EMBL" id="CAI2766614.1"/>
    </source>
</evidence>
<dbReference type="GO" id="GO:0031564">
    <property type="term" value="P:transcription antitermination"/>
    <property type="evidence" value="ECO:0007669"/>
    <property type="project" value="UniProtKB-UniRule"/>
</dbReference>
<feature type="domain" description="NusA-like second KH" evidence="10">
    <location>
        <begin position="284"/>
        <end position="347"/>
    </location>
</feature>
<dbReference type="InterPro" id="IPR030842">
    <property type="entry name" value="TF_NusA_bacterial"/>
</dbReference>
<protein>
    <recommendedName>
        <fullName evidence="7">Transcription termination/antitermination protein NusA</fullName>
    </recommendedName>
</protein>
<gene>
    <name evidence="7 12" type="primary">nusA</name>
    <name evidence="11" type="ORF">FLACOL7796_00098</name>
    <name evidence="12" type="ORF">TRV642_1667</name>
</gene>
<evidence type="ECO:0000259" key="10">
    <source>
        <dbReference type="Pfam" id="PF26594"/>
    </source>
</evidence>
<dbReference type="FunFam" id="3.30.300.20:FF:000002">
    <property type="entry name" value="Transcription termination/antitermination protein NusA"/>
    <property type="match status" value="1"/>
</dbReference>
<keyword evidence="6 7" id="KW-0804">Transcription</keyword>
<dbReference type="CDD" id="cd02134">
    <property type="entry name" value="KH-II_NusA_rpt1"/>
    <property type="match status" value="1"/>
</dbReference>
<dbReference type="EMBL" id="OX336425">
    <property type="protein sequence ID" value="CAI2766614.1"/>
    <property type="molecule type" value="Genomic_DNA"/>
</dbReference>
<evidence type="ECO:0000259" key="9">
    <source>
        <dbReference type="Pfam" id="PF13184"/>
    </source>
</evidence>
<dbReference type="GO" id="GO:0003700">
    <property type="term" value="F:DNA-binding transcription factor activity"/>
    <property type="evidence" value="ECO:0007669"/>
    <property type="project" value="InterPro"/>
</dbReference>
<name>A0A9W4TFK8_9FLAO</name>
<dbReference type="CDD" id="cd22529">
    <property type="entry name" value="KH-II_NusA_rpt2"/>
    <property type="match status" value="1"/>
</dbReference>
<evidence type="ECO:0000256" key="7">
    <source>
        <dbReference type="HAMAP-Rule" id="MF_00945"/>
    </source>
</evidence>
<dbReference type="Pfam" id="PF13184">
    <property type="entry name" value="KH_NusA_1st"/>
    <property type="match status" value="1"/>
</dbReference>
<evidence type="ECO:0000313" key="13">
    <source>
        <dbReference type="Proteomes" id="UP000474567"/>
    </source>
</evidence>
<proteinExistence type="inferred from homology"/>
<evidence type="ECO:0000256" key="4">
    <source>
        <dbReference type="ARBA" id="ARBA00022884"/>
    </source>
</evidence>
<dbReference type="Gene3D" id="3.30.1480.10">
    <property type="entry name" value="NusA, N-terminal domain"/>
    <property type="match status" value="1"/>
</dbReference>
<dbReference type="GO" id="GO:0003723">
    <property type="term" value="F:RNA binding"/>
    <property type="evidence" value="ECO:0007669"/>
    <property type="project" value="UniProtKB-UniRule"/>
</dbReference>
<evidence type="ECO:0000256" key="5">
    <source>
        <dbReference type="ARBA" id="ARBA00023015"/>
    </source>
</evidence>
<dbReference type="KEGG" id="fcs:TRV642_1667"/>
<dbReference type="Gene3D" id="2.40.50.140">
    <property type="entry name" value="Nucleic acid-binding proteins"/>
    <property type="match status" value="1"/>
</dbReference>
<evidence type="ECO:0000313" key="11">
    <source>
        <dbReference type="EMBL" id="CAA9194389.1"/>
    </source>
</evidence>
<dbReference type="InterPro" id="IPR013735">
    <property type="entry name" value="TF_NusA_N"/>
</dbReference>
<dbReference type="AlphaFoldDB" id="A0A9W4TFK8"/>
<evidence type="ECO:0000256" key="1">
    <source>
        <dbReference type="ARBA" id="ARBA00022472"/>
    </source>
</evidence>
<dbReference type="InterPro" id="IPR036555">
    <property type="entry name" value="NusA_N_sf"/>
</dbReference>
<organism evidence="12 14">
    <name type="scientific">Flavobacterium collinsii</name>
    <dbReference type="NCBI Taxonomy" id="1114861"/>
    <lineage>
        <taxon>Bacteria</taxon>
        <taxon>Pseudomonadati</taxon>
        <taxon>Bacteroidota</taxon>
        <taxon>Flavobacteriia</taxon>
        <taxon>Flavobacteriales</taxon>
        <taxon>Flavobacteriaceae</taxon>
        <taxon>Flavobacterium</taxon>
    </lineage>
</organism>
<dbReference type="InterPro" id="IPR058582">
    <property type="entry name" value="KH_NusA_2nd"/>
</dbReference>
<keyword evidence="4 7" id="KW-0694">RNA-binding</keyword>
<accession>A0A9W4TFK8</accession>
<dbReference type="PANTHER" id="PTHR22648">
    <property type="entry name" value="TRANSCRIPTION TERMINATION FACTOR NUSA"/>
    <property type="match status" value="1"/>
</dbReference>
<dbReference type="Proteomes" id="UP000474567">
    <property type="component" value="Unassembled WGS sequence"/>
</dbReference>
<dbReference type="GO" id="GO:0006353">
    <property type="term" value="P:DNA-templated transcription termination"/>
    <property type="evidence" value="ECO:0007669"/>
    <property type="project" value="UniProtKB-UniRule"/>
</dbReference>
<comment type="subunit">
    <text evidence="7">Monomer. Binds directly to the core enzyme of the DNA-dependent RNA polymerase and to nascent RNA.</text>
</comment>
<dbReference type="Pfam" id="PF08529">
    <property type="entry name" value="NusA_N"/>
    <property type="match status" value="1"/>
</dbReference>
<dbReference type="InterPro" id="IPR009019">
    <property type="entry name" value="KH_sf_prok-type"/>
</dbReference>
<evidence type="ECO:0000256" key="2">
    <source>
        <dbReference type="ARBA" id="ARBA00022490"/>
    </source>
</evidence>
<dbReference type="Proteomes" id="UP001152749">
    <property type="component" value="Chromosome"/>
</dbReference>
<dbReference type="PROSITE" id="PS50084">
    <property type="entry name" value="KH_TYPE_1"/>
    <property type="match status" value="1"/>
</dbReference>
<dbReference type="EMBL" id="CADCST010000044">
    <property type="protein sequence ID" value="CAA9194389.1"/>
    <property type="molecule type" value="Genomic_DNA"/>
</dbReference>
<dbReference type="InterPro" id="IPR012340">
    <property type="entry name" value="NA-bd_OB-fold"/>
</dbReference>
<evidence type="ECO:0000259" key="8">
    <source>
        <dbReference type="Pfam" id="PF08529"/>
    </source>
</evidence>
<keyword evidence="3 7" id="KW-0889">Transcription antitermination</keyword>
<dbReference type="InterPro" id="IPR010213">
    <property type="entry name" value="TF_NusA"/>
</dbReference>
<keyword evidence="5 7" id="KW-0805">Transcription regulation</keyword>
<dbReference type="PANTHER" id="PTHR22648:SF0">
    <property type="entry name" value="TRANSCRIPTION TERMINATION_ANTITERMINATION PROTEIN NUSA"/>
    <property type="match status" value="1"/>
</dbReference>
<dbReference type="InterPro" id="IPR025249">
    <property type="entry name" value="TF_NusA_KH_1st"/>
</dbReference>
<dbReference type="InterPro" id="IPR015946">
    <property type="entry name" value="KH_dom-like_a/b"/>
</dbReference>
<evidence type="ECO:0000256" key="6">
    <source>
        <dbReference type="ARBA" id="ARBA00023163"/>
    </source>
</evidence>
<reference evidence="12" key="2">
    <citation type="submission" date="2022-09" db="EMBL/GenBank/DDBJ databases">
        <authorList>
            <person name="Duchaud E."/>
        </authorList>
    </citation>
    <scope>NUCLEOTIDE SEQUENCE</scope>
    <source>
        <strain evidence="12">TRV642</strain>
    </source>
</reference>
<keyword evidence="13" id="KW-1185">Reference proteome</keyword>
<dbReference type="HAMAP" id="MF_00945_B">
    <property type="entry name" value="NusA_B"/>
    <property type="match status" value="1"/>
</dbReference>
<feature type="domain" description="Transcription factor NusA first KH" evidence="9">
    <location>
        <begin position="202"/>
        <end position="279"/>
    </location>
</feature>
<comment type="similarity">
    <text evidence="7">Belongs to the NusA family.</text>
</comment>
<keyword evidence="1 7" id="KW-0806">Transcription termination</keyword>
<sequence length="415" mass="47303">MENLALIDSFSEFKDNKLIDRVTLMAILEDVFRNALKKKYGSDDNFDIIINPDKGDMEIWRRRVIVADEDLDFENEEITLTEARMIEADFEIGEEVSEEVKLIDLGRRAILALRQNLISKIHEHDNTNLYKQFKDIIGDIYTAEVHHVRPRVVILVDDEGNEIVLPKEKQIPSDFFRKGDNVRGIIESVELKGNKPQIIMSRTSEKFLEKLFEQEIPEVFDGLITVKNVVRIPGEKAKVAVDSYDDRIDPVGACVGMKGSRIHGIVRELGNENIDVINYTNNIQLFITRALSPAKVSSIKIDEENKRAEVFLKLEEVSKAIGRGGHNIKLAGQLTGYELDVIREGDVASGEDDDVELTEFSDEIEGWVIEEFAKIGLDTARSILKQEVEDLVRRTDLEEETILDVMKILKEEFDS</sequence>
<evidence type="ECO:0000256" key="3">
    <source>
        <dbReference type="ARBA" id="ARBA00022814"/>
    </source>
</evidence>
<evidence type="ECO:0000313" key="14">
    <source>
        <dbReference type="Proteomes" id="UP001152749"/>
    </source>
</evidence>
<dbReference type="RefSeq" id="WP_099710734.1">
    <property type="nucleotide sequence ID" value="NZ_BOVI01000006.1"/>
</dbReference>
<dbReference type="Pfam" id="PF26594">
    <property type="entry name" value="KH_NusA_2nd"/>
    <property type="match status" value="1"/>
</dbReference>
<comment type="function">
    <text evidence="7">Participates in both transcription termination and antitermination.</text>
</comment>
<dbReference type="SUPFAM" id="SSF69705">
    <property type="entry name" value="Transcription factor NusA, N-terminal domain"/>
    <property type="match status" value="1"/>
</dbReference>
<dbReference type="GO" id="GO:0005829">
    <property type="term" value="C:cytosol"/>
    <property type="evidence" value="ECO:0007669"/>
    <property type="project" value="TreeGrafter"/>
</dbReference>
<keyword evidence="2 7" id="KW-0963">Cytoplasm</keyword>
<dbReference type="NCBIfam" id="TIGR01953">
    <property type="entry name" value="NusA"/>
    <property type="match status" value="1"/>
</dbReference>
<reference evidence="11 13" key="1">
    <citation type="submission" date="2020-02" db="EMBL/GenBank/DDBJ databases">
        <authorList>
            <person name="Criscuolo A."/>
        </authorList>
    </citation>
    <scope>NUCLEOTIDE SEQUENCE [LARGE SCALE GENOMIC DNA]</scope>
    <source>
        <strain evidence="11">CECT7796</strain>
    </source>
</reference>
<dbReference type="SUPFAM" id="SSF54814">
    <property type="entry name" value="Prokaryotic type KH domain (KH-domain type II)"/>
    <property type="match status" value="2"/>
</dbReference>
<feature type="domain" description="Transcription factor NusA N-terminal" evidence="8">
    <location>
        <begin position="6"/>
        <end position="125"/>
    </location>
</feature>
<comment type="subcellular location">
    <subcellularLocation>
        <location evidence="7">Cytoplasm</location>
    </subcellularLocation>
</comment>